<dbReference type="GO" id="GO:0052905">
    <property type="term" value="F:tRNA (guanosine(9)-N1)-methyltransferase activity"/>
    <property type="evidence" value="ECO:0007669"/>
    <property type="project" value="UniProtKB-EC"/>
</dbReference>
<dbReference type="GO" id="GO:0000049">
    <property type="term" value="F:tRNA binding"/>
    <property type="evidence" value="ECO:0007669"/>
    <property type="project" value="TreeGrafter"/>
</dbReference>
<dbReference type="GO" id="GO:0002939">
    <property type="term" value="P:tRNA N1-guanine methylation"/>
    <property type="evidence" value="ECO:0007669"/>
    <property type="project" value="TreeGrafter"/>
</dbReference>
<dbReference type="EC" id="2.1.1.221" evidence="1"/>
<dbReference type="InterPro" id="IPR038459">
    <property type="entry name" value="MT_TRM10-typ_sf"/>
</dbReference>
<evidence type="ECO:0000313" key="7">
    <source>
        <dbReference type="EMBL" id="KAK7069449.1"/>
    </source>
</evidence>
<dbReference type="AlphaFoldDB" id="A0AAN8WY59"/>
<dbReference type="CDD" id="cd18101">
    <property type="entry name" value="Trm10euk_A"/>
    <property type="match status" value="1"/>
</dbReference>
<organism evidence="7 8">
    <name type="scientific">Halocaridina rubra</name>
    <name type="common">Hawaiian red shrimp</name>
    <dbReference type="NCBI Taxonomy" id="373956"/>
    <lineage>
        <taxon>Eukaryota</taxon>
        <taxon>Metazoa</taxon>
        <taxon>Ecdysozoa</taxon>
        <taxon>Arthropoda</taxon>
        <taxon>Crustacea</taxon>
        <taxon>Multicrustacea</taxon>
        <taxon>Malacostraca</taxon>
        <taxon>Eumalacostraca</taxon>
        <taxon>Eucarida</taxon>
        <taxon>Decapoda</taxon>
        <taxon>Pleocyemata</taxon>
        <taxon>Caridea</taxon>
        <taxon>Atyoidea</taxon>
        <taxon>Atyidae</taxon>
        <taxon>Halocaridina</taxon>
    </lineage>
</organism>
<dbReference type="InterPro" id="IPR007356">
    <property type="entry name" value="tRNA_m1G_MeTrfase_euk"/>
</dbReference>
<evidence type="ECO:0000256" key="1">
    <source>
        <dbReference type="ARBA" id="ARBA00012797"/>
    </source>
</evidence>
<evidence type="ECO:0000256" key="5">
    <source>
        <dbReference type="ARBA" id="ARBA00048434"/>
    </source>
</evidence>
<comment type="catalytic activity">
    <reaction evidence="5">
        <text>guanosine(9) in tRNA + S-adenosyl-L-methionine = N(1)-methylguanosine(9) in tRNA + S-adenosyl-L-homocysteine + H(+)</text>
        <dbReference type="Rhea" id="RHEA:43156"/>
        <dbReference type="Rhea" id="RHEA-COMP:10367"/>
        <dbReference type="Rhea" id="RHEA-COMP:10368"/>
        <dbReference type="ChEBI" id="CHEBI:15378"/>
        <dbReference type="ChEBI" id="CHEBI:57856"/>
        <dbReference type="ChEBI" id="CHEBI:59789"/>
        <dbReference type="ChEBI" id="CHEBI:73542"/>
        <dbReference type="ChEBI" id="CHEBI:74269"/>
        <dbReference type="EC" id="2.1.1.221"/>
    </reaction>
</comment>
<dbReference type="Proteomes" id="UP001381693">
    <property type="component" value="Unassembled WGS sequence"/>
</dbReference>
<comment type="caution">
    <text evidence="7">The sequence shown here is derived from an EMBL/GenBank/DDBJ whole genome shotgun (WGS) entry which is preliminary data.</text>
</comment>
<dbReference type="EMBL" id="JAXCGZ010016422">
    <property type="protein sequence ID" value="KAK7069449.1"/>
    <property type="molecule type" value="Genomic_DNA"/>
</dbReference>
<dbReference type="Gene3D" id="3.40.1280.30">
    <property type="match status" value="1"/>
</dbReference>
<keyword evidence="4" id="KW-0949">S-adenosyl-L-methionine</keyword>
<feature type="domain" description="SAM-dependent MTase TRM10-type" evidence="6">
    <location>
        <begin position="123"/>
        <end position="315"/>
    </location>
</feature>
<dbReference type="PROSITE" id="PS51675">
    <property type="entry name" value="SAM_MT_TRM10"/>
    <property type="match status" value="1"/>
</dbReference>
<dbReference type="PANTHER" id="PTHR13563:SF13">
    <property type="entry name" value="TRNA METHYLTRANSFERASE 10 HOMOLOG A"/>
    <property type="match status" value="1"/>
</dbReference>
<protein>
    <recommendedName>
        <fullName evidence="1">tRNA (guanine(9)-N(1))-methyltransferase</fullName>
        <ecNumber evidence="1">2.1.1.221</ecNumber>
    </recommendedName>
</protein>
<name>A0AAN8WY59_HALRR</name>
<reference evidence="7 8" key="1">
    <citation type="submission" date="2023-11" db="EMBL/GenBank/DDBJ databases">
        <title>Halocaridina rubra genome assembly.</title>
        <authorList>
            <person name="Smith C."/>
        </authorList>
    </citation>
    <scope>NUCLEOTIDE SEQUENCE [LARGE SCALE GENOMIC DNA]</scope>
    <source>
        <strain evidence="7">EP-1</strain>
        <tissue evidence="7">Whole</tissue>
    </source>
</reference>
<evidence type="ECO:0000256" key="4">
    <source>
        <dbReference type="ARBA" id="ARBA00022691"/>
    </source>
</evidence>
<accession>A0AAN8WY59</accession>
<dbReference type="FunFam" id="3.40.1280.30:FF:000001">
    <property type="entry name" value="tRNA methyltransferase 10 homolog A"/>
    <property type="match status" value="1"/>
</dbReference>
<dbReference type="PANTHER" id="PTHR13563">
    <property type="entry name" value="TRNA (GUANINE-9-) METHYLTRANSFERASE"/>
    <property type="match status" value="1"/>
</dbReference>
<keyword evidence="8" id="KW-1185">Reference proteome</keyword>
<feature type="non-terminal residue" evidence="7">
    <location>
        <position position="337"/>
    </location>
</feature>
<evidence type="ECO:0000259" key="6">
    <source>
        <dbReference type="PROSITE" id="PS51675"/>
    </source>
</evidence>
<keyword evidence="3 7" id="KW-0808">Transferase</keyword>
<sequence>MTTDHIENCLEKTLERKENGQNDEDNCKSFAHQVICNDSALQGEQNNRTDGKQLLHIRDTVTNASKVLQSGSVPQPLSKRQQKKLLKRQRWLDTREERKKREREKFKLRMEAKRVAGEACGNIRKRLKQVTMASSSCKQCVVVDMSFDNLMIERHLVQCVKQISRCYSANRRSSDPMQFYVTSFEGSCEAVMARQNGYKNWDVHFRTEKYTDIFPKDQLVYLTSESNNVITSLDDTKIYVIGGLVDHNVHKGLCYKLAVEKGIKHAKLPLEDCIEMKTRKVLTIDQVFKILLGITQGKTWKQTCLEAIPPRKGAMAKDDLGLNSDVVEKSTEPISEV</sequence>
<keyword evidence="2 7" id="KW-0489">Methyltransferase</keyword>
<gene>
    <name evidence="7" type="primary">TRMT10A</name>
    <name evidence="7" type="ORF">SK128_003102</name>
</gene>
<dbReference type="InterPro" id="IPR028564">
    <property type="entry name" value="MT_TRM10-typ"/>
</dbReference>
<proteinExistence type="predicted"/>
<evidence type="ECO:0000256" key="3">
    <source>
        <dbReference type="ARBA" id="ARBA00022679"/>
    </source>
</evidence>
<evidence type="ECO:0000256" key="2">
    <source>
        <dbReference type="ARBA" id="ARBA00022603"/>
    </source>
</evidence>
<dbReference type="GO" id="GO:0005654">
    <property type="term" value="C:nucleoplasm"/>
    <property type="evidence" value="ECO:0007669"/>
    <property type="project" value="TreeGrafter"/>
</dbReference>
<evidence type="ECO:0000313" key="8">
    <source>
        <dbReference type="Proteomes" id="UP001381693"/>
    </source>
</evidence>